<reference evidence="1 2" key="1">
    <citation type="journal article" date="2016" name="Antonie Van Leeuwenhoek">
        <title>Nocardia donostiensis sp. nov., isolated from human respiratory specimens.</title>
        <authorList>
            <person name="Ercibengoa M."/>
            <person name="Bell M."/>
            <person name="Marimon J.M."/>
            <person name="Humrighouse B."/>
            <person name="Klenk H.P."/>
            <person name="Potter G."/>
            <person name="Perez-Trallero E."/>
        </authorList>
    </citation>
    <scope>NUCLEOTIDE SEQUENCE [LARGE SCALE GENOMIC DNA]</scope>
    <source>
        <strain evidence="1 2">X1655</strain>
    </source>
</reference>
<dbReference type="RefSeq" id="WP_077121185.1">
    <property type="nucleotide sequence ID" value="NZ_MUKP01000031.1"/>
</dbReference>
<proteinExistence type="predicted"/>
<dbReference type="EMBL" id="MUMY01000027">
    <property type="protein sequence ID" value="ONM46303.1"/>
    <property type="molecule type" value="Genomic_DNA"/>
</dbReference>
<evidence type="ECO:0000313" key="1">
    <source>
        <dbReference type="EMBL" id="ONM46303.1"/>
    </source>
</evidence>
<dbReference type="Proteomes" id="UP000188836">
    <property type="component" value="Unassembled WGS sequence"/>
</dbReference>
<dbReference type="AlphaFoldDB" id="A0A1W0B860"/>
<comment type="caution">
    <text evidence="1">The sequence shown here is derived from an EMBL/GenBank/DDBJ whole genome shotgun (WGS) entry which is preliminary data.</text>
</comment>
<evidence type="ECO:0000313" key="2">
    <source>
        <dbReference type="Proteomes" id="UP000188836"/>
    </source>
</evidence>
<keyword evidence="2" id="KW-1185">Reference proteome</keyword>
<sequence length="85" mass="9502">MTDTTLLVLNPSATDIQDELARIRSRGPITGILLSGGVLAWSATDADVLELEHIASDNMRSNLLLMRPSCRVLAPRQFRRQWRSL</sequence>
<name>A0A1W0B860_9NOCA</name>
<protein>
    <submittedName>
        <fullName evidence="1">Uncharacterized protein</fullName>
    </submittedName>
</protein>
<accession>A0A1W0B860</accession>
<gene>
    <name evidence="1" type="ORF">B0T46_23775</name>
</gene>
<organism evidence="1 2">
    <name type="scientific">Nocardia donostiensis</name>
    <dbReference type="NCBI Taxonomy" id="1538463"/>
    <lineage>
        <taxon>Bacteria</taxon>
        <taxon>Bacillati</taxon>
        <taxon>Actinomycetota</taxon>
        <taxon>Actinomycetes</taxon>
        <taxon>Mycobacteriales</taxon>
        <taxon>Nocardiaceae</taxon>
        <taxon>Nocardia</taxon>
    </lineage>
</organism>